<evidence type="ECO:0000313" key="1">
    <source>
        <dbReference type="EMBL" id="KAG7504218.1"/>
    </source>
</evidence>
<sequence length="108" mass="12502">MDQEEEEEEEEEVQGSNLIDTTTVLLRPCRHAPKVKFALLSGENINEMSSIFFLSVITEVFIMESGSHMDVDARLDVSFCRCRDILVWTEMMEQQKSRTPAEPRHEHS</sequence>
<evidence type="ECO:0000313" key="2">
    <source>
        <dbReference type="Proteomes" id="UP000693946"/>
    </source>
</evidence>
<accession>A0AAV6RFM0</accession>
<protein>
    <submittedName>
        <fullName evidence="1">Uncharacterized protein</fullName>
    </submittedName>
</protein>
<organism evidence="1 2">
    <name type="scientific">Solea senegalensis</name>
    <name type="common">Senegalese sole</name>
    <dbReference type="NCBI Taxonomy" id="28829"/>
    <lineage>
        <taxon>Eukaryota</taxon>
        <taxon>Metazoa</taxon>
        <taxon>Chordata</taxon>
        <taxon>Craniata</taxon>
        <taxon>Vertebrata</taxon>
        <taxon>Euteleostomi</taxon>
        <taxon>Actinopterygii</taxon>
        <taxon>Neopterygii</taxon>
        <taxon>Teleostei</taxon>
        <taxon>Neoteleostei</taxon>
        <taxon>Acanthomorphata</taxon>
        <taxon>Carangaria</taxon>
        <taxon>Pleuronectiformes</taxon>
        <taxon>Pleuronectoidei</taxon>
        <taxon>Soleidae</taxon>
        <taxon>Solea</taxon>
    </lineage>
</organism>
<dbReference type="EMBL" id="JAGKHQ010000011">
    <property type="protein sequence ID" value="KAG7504218.1"/>
    <property type="molecule type" value="Genomic_DNA"/>
</dbReference>
<keyword evidence="2" id="KW-1185">Reference proteome</keyword>
<comment type="caution">
    <text evidence="1">The sequence shown here is derived from an EMBL/GenBank/DDBJ whole genome shotgun (WGS) entry which is preliminary data.</text>
</comment>
<reference evidence="1 2" key="1">
    <citation type="journal article" date="2021" name="Sci. Rep.">
        <title>Chromosome anchoring in Senegalese sole (Solea senegalensis) reveals sex-associated markers and genome rearrangements in flatfish.</title>
        <authorList>
            <person name="Guerrero-Cozar I."/>
            <person name="Gomez-Garrido J."/>
            <person name="Berbel C."/>
            <person name="Martinez-Blanch J.F."/>
            <person name="Alioto T."/>
            <person name="Claros M.G."/>
            <person name="Gagnaire P.A."/>
            <person name="Manchado M."/>
        </authorList>
    </citation>
    <scope>NUCLEOTIDE SEQUENCE [LARGE SCALE GENOMIC DNA]</scope>
    <source>
        <strain evidence="1">Sse05_10M</strain>
    </source>
</reference>
<proteinExistence type="predicted"/>
<name>A0AAV6RFM0_SOLSE</name>
<dbReference type="Proteomes" id="UP000693946">
    <property type="component" value="Linkage Group LG19"/>
</dbReference>
<dbReference type="AlphaFoldDB" id="A0AAV6RFM0"/>
<gene>
    <name evidence="1" type="ORF">JOB18_003196</name>
</gene>